<dbReference type="EMBL" id="BQKE01000003">
    <property type="protein sequence ID" value="GJM63467.1"/>
    <property type="molecule type" value="Genomic_DNA"/>
</dbReference>
<dbReference type="AlphaFoldDB" id="A0AAN4W3A2"/>
<accession>A0AAN4W3A2</accession>
<dbReference type="Proteomes" id="UP001310022">
    <property type="component" value="Unassembled WGS sequence"/>
</dbReference>
<name>A0AAN4W3A2_9BACT</name>
<protein>
    <submittedName>
        <fullName evidence="1">Uncharacterized protein</fullName>
    </submittedName>
</protein>
<sequence length="54" mass="6321">MHDYAEVNSDAADLLSNILNFLSYMLEDHSGYSPKKFTAKWCEFTQKAMYQYGF</sequence>
<keyword evidence="2" id="KW-1185">Reference proteome</keyword>
<proteinExistence type="predicted"/>
<evidence type="ECO:0000313" key="2">
    <source>
        <dbReference type="Proteomes" id="UP001310022"/>
    </source>
</evidence>
<comment type="caution">
    <text evidence="1">The sequence shown here is derived from an EMBL/GenBank/DDBJ whole genome shotgun (WGS) entry which is preliminary data.</text>
</comment>
<evidence type="ECO:0000313" key="1">
    <source>
        <dbReference type="EMBL" id="GJM63467.1"/>
    </source>
</evidence>
<organism evidence="1 2">
    <name type="scientific">Persicobacter diffluens</name>
    <dbReference type="NCBI Taxonomy" id="981"/>
    <lineage>
        <taxon>Bacteria</taxon>
        <taxon>Pseudomonadati</taxon>
        <taxon>Bacteroidota</taxon>
        <taxon>Cytophagia</taxon>
        <taxon>Cytophagales</taxon>
        <taxon>Persicobacteraceae</taxon>
        <taxon>Persicobacter</taxon>
    </lineage>
</organism>
<reference evidence="1 2" key="1">
    <citation type="submission" date="2021-12" db="EMBL/GenBank/DDBJ databases">
        <title>Genome sequencing of bacteria with rrn-lacking chromosome and rrn-plasmid.</title>
        <authorList>
            <person name="Anda M."/>
            <person name="Iwasaki W."/>
        </authorList>
    </citation>
    <scope>NUCLEOTIDE SEQUENCE [LARGE SCALE GENOMIC DNA]</scope>
    <source>
        <strain evidence="1 2">NBRC 15940</strain>
    </source>
</reference>
<gene>
    <name evidence="1" type="ORF">PEDI_40190</name>
</gene>